<dbReference type="CDD" id="cd00067">
    <property type="entry name" value="GAL4"/>
    <property type="match status" value="1"/>
</dbReference>
<dbReference type="InterPro" id="IPR001138">
    <property type="entry name" value="Zn2Cys6_DnaBD"/>
</dbReference>
<dbReference type="CDD" id="cd12148">
    <property type="entry name" value="fungal_TF_MHR"/>
    <property type="match status" value="1"/>
</dbReference>
<dbReference type="SMART" id="SM00906">
    <property type="entry name" value="Fungal_trans"/>
    <property type="match status" value="1"/>
</dbReference>
<dbReference type="PROSITE" id="PS50048">
    <property type="entry name" value="ZN2_CY6_FUNGAL_2"/>
    <property type="match status" value="1"/>
</dbReference>
<comment type="subcellular location">
    <subcellularLocation>
        <location evidence="1">Nucleus</location>
    </subcellularLocation>
</comment>
<gene>
    <name evidence="6" type="ORF">NKR19_g9924</name>
</gene>
<feature type="compositionally biased region" description="Polar residues" evidence="4">
    <location>
        <begin position="100"/>
        <end position="115"/>
    </location>
</feature>
<evidence type="ECO:0000256" key="3">
    <source>
        <dbReference type="ARBA" id="ARBA00023242"/>
    </source>
</evidence>
<dbReference type="EMBL" id="JANBVN010000274">
    <property type="protein sequence ID" value="KAJ9130352.1"/>
    <property type="molecule type" value="Genomic_DNA"/>
</dbReference>
<keyword evidence="7" id="KW-1185">Reference proteome</keyword>
<dbReference type="InterPro" id="IPR036864">
    <property type="entry name" value="Zn2-C6_fun-type_DNA-bd_sf"/>
</dbReference>
<dbReference type="Pfam" id="PF04082">
    <property type="entry name" value="Fungal_trans"/>
    <property type="match status" value="1"/>
</dbReference>
<reference evidence="6" key="1">
    <citation type="submission" date="2022-07" db="EMBL/GenBank/DDBJ databases">
        <title>Fungi with potential for degradation of polypropylene.</title>
        <authorList>
            <person name="Gostincar C."/>
        </authorList>
    </citation>
    <scope>NUCLEOTIDE SEQUENCE</scope>
    <source>
        <strain evidence="6">EXF-13287</strain>
    </source>
</reference>
<evidence type="ECO:0000256" key="2">
    <source>
        <dbReference type="ARBA" id="ARBA00022723"/>
    </source>
</evidence>
<proteinExistence type="predicted"/>
<feature type="domain" description="Zn(2)-C6 fungal-type" evidence="5">
    <location>
        <begin position="37"/>
        <end position="66"/>
    </location>
</feature>
<evidence type="ECO:0000256" key="1">
    <source>
        <dbReference type="ARBA" id="ARBA00004123"/>
    </source>
</evidence>
<dbReference type="GO" id="GO:0006351">
    <property type="term" value="P:DNA-templated transcription"/>
    <property type="evidence" value="ECO:0007669"/>
    <property type="project" value="InterPro"/>
</dbReference>
<comment type="caution">
    <text evidence="6">The sequence shown here is derived from an EMBL/GenBank/DDBJ whole genome shotgun (WGS) entry which is preliminary data.</text>
</comment>
<dbReference type="PANTHER" id="PTHR31001">
    <property type="entry name" value="UNCHARACTERIZED TRANSCRIPTIONAL REGULATORY PROTEIN"/>
    <property type="match status" value="1"/>
</dbReference>
<evidence type="ECO:0000259" key="5">
    <source>
        <dbReference type="PROSITE" id="PS50048"/>
    </source>
</evidence>
<feature type="region of interest" description="Disordered" evidence="4">
    <location>
        <begin position="1"/>
        <end position="29"/>
    </location>
</feature>
<evidence type="ECO:0000313" key="7">
    <source>
        <dbReference type="Proteomes" id="UP001174691"/>
    </source>
</evidence>
<dbReference type="SMART" id="SM00066">
    <property type="entry name" value="GAL4"/>
    <property type="match status" value="1"/>
</dbReference>
<dbReference type="Gene3D" id="4.10.240.10">
    <property type="entry name" value="Zn(2)-C6 fungal-type DNA-binding domain"/>
    <property type="match status" value="1"/>
</dbReference>
<dbReference type="PANTHER" id="PTHR31001:SF57">
    <property type="entry name" value="ZN(II)2CYS6 TRANSCRIPTION FACTOR (EUROFUNG)"/>
    <property type="match status" value="1"/>
</dbReference>
<dbReference type="AlphaFoldDB" id="A0AA38R848"/>
<dbReference type="SUPFAM" id="SSF57701">
    <property type="entry name" value="Zn2/Cys6 DNA-binding domain"/>
    <property type="match status" value="1"/>
</dbReference>
<dbReference type="GO" id="GO:0005634">
    <property type="term" value="C:nucleus"/>
    <property type="evidence" value="ECO:0007669"/>
    <property type="project" value="UniProtKB-SubCell"/>
</dbReference>
<sequence length="686" mass="75895">MHDEGPPAPSPQSAAGASSSRTGAGSIARRPKKVERSCILCHRRKIRCDKKLPCATCTRTGVLCCYPAAEQPARRPRKTTIADVAERLVRLERTLVAISSSDANNTETGTETPSESAGMKGSGNDAGADESVTEEFLLQNGDSSHYMNEILISRVLEEEDELRSVLGAQDAVRQDVVDQSGDSFQPLDIGGLLSGYSPPVGNSLDLHPPKWQAMQLWQVFVNYVDLFNKVLHIPTAQVAVYKAIEDPSSAPADVVCLLFSVYFSAVTALEDDVVVGMLGQGKRRALSLFRRGLEMSLVQADFMETPTLTALQAMAIFLQTVRAHNTGRSVWVLSGLVIRAAQSMGLHRDGKSLGLSVFETEMRRRLWWCLSSNDGRVAEDHSITINVFDPAVNISFPSNVDDSQLYPGIQELPETRGRWTEMSLPLIMKEHCLTRARLYQVTPPHSTSAPSEAVRKEIVDRLMAHCEREYFQYCNTIIPVQRAGMLMGRAVLSKLDFVSRLQWNSFSNQNTTRGLLSNDDTLAEACQVLEYGTQIQSDELLRNYRWIVDVYPQYHVLLYILWRLCVKPTGPSVDRAWGQVDKSFDLEFGRLGFENAPPGSKWTVLKAFREKAVKIRQMVAEGKATGNGKGTSSDAPKDATDAAQEVNGFAGEELGSGFNWNPDDGDLPDWNELADDLKLDGFEIQI</sequence>
<dbReference type="InterPro" id="IPR050613">
    <property type="entry name" value="Sec_Metabolite_Reg"/>
</dbReference>
<evidence type="ECO:0000313" key="6">
    <source>
        <dbReference type="EMBL" id="KAJ9130352.1"/>
    </source>
</evidence>
<dbReference type="InterPro" id="IPR007219">
    <property type="entry name" value="XnlR_reg_dom"/>
</dbReference>
<dbReference type="Pfam" id="PF00172">
    <property type="entry name" value="Zn_clus"/>
    <property type="match status" value="1"/>
</dbReference>
<accession>A0AA38R848</accession>
<keyword evidence="3" id="KW-0539">Nucleus</keyword>
<name>A0AA38R848_9PEZI</name>
<dbReference type="GO" id="GO:0000981">
    <property type="term" value="F:DNA-binding transcription factor activity, RNA polymerase II-specific"/>
    <property type="evidence" value="ECO:0007669"/>
    <property type="project" value="InterPro"/>
</dbReference>
<evidence type="ECO:0000256" key="4">
    <source>
        <dbReference type="SAM" id="MobiDB-lite"/>
    </source>
</evidence>
<feature type="compositionally biased region" description="Low complexity" evidence="4">
    <location>
        <begin position="11"/>
        <end position="28"/>
    </location>
</feature>
<feature type="region of interest" description="Disordered" evidence="4">
    <location>
        <begin position="100"/>
        <end position="128"/>
    </location>
</feature>
<organism evidence="6 7">
    <name type="scientific">Coniochaeta hoffmannii</name>
    <dbReference type="NCBI Taxonomy" id="91930"/>
    <lineage>
        <taxon>Eukaryota</taxon>
        <taxon>Fungi</taxon>
        <taxon>Dikarya</taxon>
        <taxon>Ascomycota</taxon>
        <taxon>Pezizomycotina</taxon>
        <taxon>Sordariomycetes</taxon>
        <taxon>Sordariomycetidae</taxon>
        <taxon>Coniochaetales</taxon>
        <taxon>Coniochaetaceae</taxon>
        <taxon>Coniochaeta</taxon>
    </lineage>
</organism>
<keyword evidence="2" id="KW-0479">Metal-binding</keyword>
<dbReference type="Proteomes" id="UP001174691">
    <property type="component" value="Unassembled WGS sequence"/>
</dbReference>
<feature type="compositionally biased region" description="Pro residues" evidence="4">
    <location>
        <begin position="1"/>
        <end position="10"/>
    </location>
</feature>
<dbReference type="GO" id="GO:0008270">
    <property type="term" value="F:zinc ion binding"/>
    <property type="evidence" value="ECO:0007669"/>
    <property type="project" value="InterPro"/>
</dbReference>
<dbReference type="PROSITE" id="PS00463">
    <property type="entry name" value="ZN2_CY6_FUNGAL_1"/>
    <property type="match status" value="1"/>
</dbReference>
<dbReference type="GO" id="GO:0003677">
    <property type="term" value="F:DNA binding"/>
    <property type="evidence" value="ECO:0007669"/>
    <property type="project" value="InterPro"/>
</dbReference>
<protein>
    <submittedName>
        <fullName evidence="6">Fungal specific transcription factor</fullName>
    </submittedName>
</protein>